<dbReference type="OrthoDB" id="8197684at2759"/>
<evidence type="ECO:0000256" key="1">
    <source>
        <dbReference type="SAM" id="MobiDB-lite"/>
    </source>
</evidence>
<accession>A0A8J2EIY2</accession>
<feature type="compositionally biased region" description="Basic residues" evidence="1">
    <location>
        <begin position="255"/>
        <end position="265"/>
    </location>
</feature>
<reference evidence="2" key="1">
    <citation type="submission" date="2021-04" db="EMBL/GenBank/DDBJ databases">
        <authorList>
            <person name="Chebbi M.A.C M."/>
        </authorList>
    </citation>
    <scope>NUCLEOTIDE SEQUENCE</scope>
</reference>
<dbReference type="EMBL" id="CAJNRD030001114">
    <property type="protein sequence ID" value="CAG5074225.1"/>
    <property type="molecule type" value="Genomic_DNA"/>
</dbReference>
<evidence type="ECO:0000313" key="2">
    <source>
        <dbReference type="EMBL" id="CAG5074225.1"/>
    </source>
</evidence>
<dbReference type="AlphaFoldDB" id="A0A8J2EIY2"/>
<comment type="caution">
    <text evidence="2">The sequence shown here is derived from an EMBL/GenBank/DDBJ whole genome shotgun (WGS) entry which is preliminary data.</text>
</comment>
<evidence type="ECO:0000313" key="3">
    <source>
        <dbReference type="Proteomes" id="UP000786811"/>
    </source>
</evidence>
<sequence length="273" mass="30745">MVVSDPSDCDKLTELNTSLNKSTAIVESQDSSKAKSRKSITLNTSITAPIKRYSPDLESTPKRKSILKVRGSFSDDHKMDLDLDLSDHEQASVGSGDNFLSNSAEFYQSLEDFVAQERLIPCEGEASFCCQDIEEDDELFLIDIPRHLNPHDLLGVTLDTERSKKKLKISDQKYTWVPDEESRDITCIFPTREDKKPFRALSVKALGKICISKAKIADKLEEEMDEEENCQEEKKVLFPQGLKARNPLSGEPAKVKKGKKVKVKKEKNSSDED</sequence>
<proteinExistence type="predicted"/>
<name>A0A8J2EIY2_COTCN</name>
<dbReference type="Gene3D" id="6.20.250.70">
    <property type="match status" value="1"/>
</dbReference>
<protein>
    <submittedName>
        <fullName evidence="2">Uncharacterized protein</fullName>
    </submittedName>
</protein>
<dbReference type="Proteomes" id="UP000786811">
    <property type="component" value="Unassembled WGS sequence"/>
</dbReference>
<gene>
    <name evidence="2" type="ORF">HICCMSTLAB_LOCUS971</name>
</gene>
<feature type="region of interest" description="Disordered" evidence="1">
    <location>
        <begin position="241"/>
        <end position="273"/>
    </location>
</feature>
<keyword evidence="3" id="KW-1185">Reference proteome</keyword>
<organism evidence="2 3">
    <name type="scientific">Cotesia congregata</name>
    <name type="common">Parasitoid wasp</name>
    <name type="synonym">Apanteles congregatus</name>
    <dbReference type="NCBI Taxonomy" id="51543"/>
    <lineage>
        <taxon>Eukaryota</taxon>
        <taxon>Metazoa</taxon>
        <taxon>Ecdysozoa</taxon>
        <taxon>Arthropoda</taxon>
        <taxon>Hexapoda</taxon>
        <taxon>Insecta</taxon>
        <taxon>Pterygota</taxon>
        <taxon>Neoptera</taxon>
        <taxon>Endopterygota</taxon>
        <taxon>Hymenoptera</taxon>
        <taxon>Apocrita</taxon>
        <taxon>Ichneumonoidea</taxon>
        <taxon>Braconidae</taxon>
        <taxon>Microgastrinae</taxon>
        <taxon>Cotesia</taxon>
    </lineage>
</organism>